<name>E2BYH4_HARSA</name>
<evidence type="ECO:0000256" key="1">
    <source>
        <dbReference type="SAM" id="Phobius"/>
    </source>
</evidence>
<proteinExistence type="predicted"/>
<evidence type="ECO:0000313" key="3">
    <source>
        <dbReference type="Proteomes" id="UP000008237"/>
    </source>
</evidence>
<feature type="non-terminal residue" evidence="2">
    <location>
        <position position="1"/>
    </location>
</feature>
<feature type="transmembrane region" description="Helical" evidence="1">
    <location>
        <begin position="21"/>
        <end position="41"/>
    </location>
</feature>
<organism evidence="3">
    <name type="scientific">Harpegnathos saltator</name>
    <name type="common">Jerdon's jumping ant</name>
    <dbReference type="NCBI Taxonomy" id="610380"/>
    <lineage>
        <taxon>Eukaryota</taxon>
        <taxon>Metazoa</taxon>
        <taxon>Ecdysozoa</taxon>
        <taxon>Arthropoda</taxon>
        <taxon>Hexapoda</taxon>
        <taxon>Insecta</taxon>
        <taxon>Pterygota</taxon>
        <taxon>Neoptera</taxon>
        <taxon>Endopterygota</taxon>
        <taxon>Hymenoptera</taxon>
        <taxon>Apocrita</taxon>
        <taxon>Aculeata</taxon>
        <taxon>Formicoidea</taxon>
        <taxon>Formicidae</taxon>
        <taxon>Ponerinae</taxon>
        <taxon>Ponerini</taxon>
        <taxon>Harpegnathos</taxon>
    </lineage>
</organism>
<keyword evidence="1" id="KW-0812">Transmembrane</keyword>
<dbReference type="InParanoid" id="E2BYH4"/>
<keyword evidence="3" id="KW-1185">Reference proteome</keyword>
<gene>
    <name evidence="2" type="ORF">EAI_08927</name>
</gene>
<reference evidence="2 3" key="1">
    <citation type="journal article" date="2010" name="Science">
        <title>Genomic comparison of the ants Camponotus floridanus and Harpegnathos saltator.</title>
        <authorList>
            <person name="Bonasio R."/>
            <person name="Zhang G."/>
            <person name="Ye C."/>
            <person name="Mutti N.S."/>
            <person name="Fang X."/>
            <person name="Qin N."/>
            <person name="Donahue G."/>
            <person name="Yang P."/>
            <person name="Li Q."/>
            <person name="Li C."/>
            <person name="Zhang P."/>
            <person name="Huang Z."/>
            <person name="Berger S.L."/>
            <person name="Reinberg D."/>
            <person name="Wang J."/>
            <person name="Liebig J."/>
        </authorList>
    </citation>
    <scope>NUCLEOTIDE SEQUENCE [LARGE SCALE GENOMIC DNA]</scope>
    <source>
        <strain evidence="2 3">R22 G/1</strain>
    </source>
</reference>
<evidence type="ECO:0000313" key="2">
    <source>
        <dbReference type="EMBL" id="EFN79258.1"/>
    </source>
</evidence>
<feature type="non-terminal residue" evidence="2">
    <location>
        <position position="68"/>
    </location>
</feature>
<protein>
    <submittedName>
        <fullName evidence="2">Uncharacterized protein</fullName>
    </submittedName>
</protein>
<keyword evidence="1" id="KW-0472">Membrane</keyword>
<dbReference type="EMBL" id="GL451478">
    <property type="protein sequence ID" value="EFN79258.1"/>
    <property type="molecule type" value="Genomic_DNA"/>
</dbReference>
<dbReference type="Proteomes" id="UP000008237">
    <property type="component" value="Unassembled WGS sequence"/>
</dbReference>
<keyword evidence="1" id="KW-1133">Transmembrane helix</keyword>
<accession>E2BYH4</accession>
<dbReference type="AlphaFoldDB" id="E2BYH4"/>
<sequence>INIRGHNLLRRLLIMKVKPIILSNVCPIITHQIIFGSLNIMKMNIVSPITFIRAGISELDHDSLLVNL</sequence>